<reference evidence="1" key="1">
    <citation type="journal article" date="2023" name="bioRxiv">
        <title>Scaffold-level genome assemblies of two parasitoid biocontrol wasps reveal the parthenogenesis mechanism and an associated novel virus.</title>
        <authorList>
            <person name="Inwood S."/>
            <person name="Skelly J."/>
            <person name="Guhlin J."/>
            <person name="Harrop T."/>
            <person name="Goldson S."/>
            <person name="Dearden P."/>
        </authorList>
    </citation>
    <scope>NUCLEOTIDE SEQUENCE</scope>
    <source>
        <strain evidence="1">Irish</strain>
        <tissue evidence="1">Whole body</tissue>
    </source>
</reference>
<dbReference type="Proteomes" id="UP001168990">
    <property type="component" value="Unassembled WGS sequence"/>
</dbReference>
<evidence type="ECO:0000313" key="2">
    <source>
        <dbReference type="Proteomes" id="UP001168990"/>
    </source>
</evidence>
<protein>
    <submittedName>
        <fullName evidence="1">Uncharacterized protein</fullName>
    </submittedName>
</protein>
<accession>A0AA39FJK5</accession>
<reference evidence="1" key="2">
    <citation type="submission" date="2023-03" db="EMBL/GenBank/DDBJ databases">
        <authorList>
            <person name="Inwood S.N."/>
            <person name="Skelly J.G."/>
            <person name="Guhlin J."/>
            <person name="Harrop T.W.R."/>
            <person name="Goldson S.G."/>
            <person name="Dearden P.K."/>
        </authorList>
    </citation>
    <scope>NUCLEOTIDE SEQUENCE</scope>
    <source>
        <strain evidence="1">Irish</strain>
        <tissue evidence="1">Whole body</tissue>
    </source>
</reference>
<organism evidence="1 2">
    <name type="scientific">Microctonus aethiopoides</name>
    <dbReference type="NCBI Taxonomy" id="144406"/>
    <lineage>
        <taxon>Eukaryota</taxon>
        <taxon>Metazoa</taxon>
        <taxon>Ecdysozoa</taxon>
        <taxon>Arthropoda</taxon>
        <taxon>Hexapoda</taxon>
        <taxon>Insecta</taxon>
        <taxon>Pterygota</taxon>
        <taxon>Neoptera</taxon>
        <taxon>Endopterygota</taxon>
        <taxon>Hymenoptera</taxon>
        <taxon>Apocrita</taxon>
        <taxon>Ichneumonoidea</taxon>
        <taxon>Braconidae</taxon>
        <taxon>Euphorinae</taxon>
        <taxon>Microctonus</taxon>
    </lineage>
</organism>
<dbReference type="AlphaFoldDB" id="A0AA39FJK5"/>
<sequence length="83" mass="10030">MSRIKDTIYRCKYYSTNWFFPKIFFVDDFRSSTKRRSIKLVDSNHIVKFREIQKGGQMFIEGFCIRQTSITAAPYHVQFELDF</sequence>
<name>A0AA39FJK5_9HYME</name>
<gene>
    <name evidence="1" type="ORF">PV328_008458</name>
</gene>
<keyword evidence="2" id="KW-1185">Reference proteome</keyword>
<evidence type="ECO:0000313" key="1">
    <source>
        <dbReference type="EMBL" id="KAK0170630.1"/>
    </source>
</evidence>
<proteinExistence type="predicted"/>
<dbReference type="EMBL" id="JAQQBS010000003">
    <property type="protein sequence ID" value="KAK0170630.1"/>
    <property type="molecule type" value="Genomic_DNA"/>
</dbReference>
<comment type="caution">
    <text evidence="1">The sequence shown here is derived from an EMBL/GenBank/DDBJ whole genome shotgun (WGS) entry which is preliminary data.</text>
</comment>